<evidence type="ECO:0000256" key="9">
    <source>
        <dbReference type="HAMAP-Rule" id="MF_00224"/>
    </source>
</evidence>
<dbReference type="HAMAP" id="MF_00224">
    <property type="entry name" value="DHO_dh_type1"/>
    <property type="match status" value="1"/>
</dbReference>
<dbReference type="EMBL" id="OBEN01000006">
    <property type="protein sequence ID" value="SNZ14664.1"/>
    <property type="molecule type" value="Genomic_DNA"/>
</dbReference>
<dbReference type="Pfam" id="PF01180">
    <property type="entry name" value="DHO_dh"/>
    <property type="match status" value="1"/>
</dbReference>
<feature type="binding site" evidence="9">
    <location>
        <position position="127"/>
    </location>
    <ligand>
        <name>substrate</name>
    </ligand>
</feature>
<feature type="binding site" evidence="9">
    <location>
        <position position="165"/>
    </location>
    <ligand>
        <name>FMN</name>
        <dbReference type="ChEBI" id="CHEBI:58210"/>
    </ligand>
</feature>
<dbReference type="PIRSF" id="PIRSF000164">
    <property type="entry name" value="DHO_oxidase"/>
    <property type="match status" value="1"/>
</dbReference>
<dbReference type="InterPro" id="IPR013785">
    <property type="entry name" value="Aldolase_TIM"/>
</dbReference>
<evidence type="ECO:0000256" key="5">
    <source>
        <dbReference type="ARBA" id="ARBA00022630"/>
    </source>
</evidence>
<dbReference type="PANTHER" id="PTHR48109">
    <property type="entry name" value="DIHYDROOROTATE DEHYDROGENASE (QUINONE), MITOCHONDRIAL-RELATED"/>
    <property type="match status" value="1"/>
</dbReference>
<feature type="binding site" evidence="9">
    <location>
        <position position="217"/>
    </location>
    <ligand>
        <name>FMN</name>
        <dbReference type="ChEBI" id="CHEBI:58210"/>
    </ligand>
</feature>
<dbReference type="PROSITE" id="PS00912">
    <property type="entry name" value="DHODEHASE_2"/>
    <property type="match status" value="1"/>
</dbReference>
<dbReference type="InterPro" id="IPR012135">
    <property type="entry name" value="Dihydroorotate_DH_1_2"/>
</dbReference>
<dbReference type="UniPathway" id="UPA00070"/>
<comment type="function">
    <text evidence="9">Catalyzes the conversion of dihydroorotate to orotate.</text>
</comment>
<dbReference type="InterPro" id="IPR001295">
    <property type="entry name" value="Dihydroorotate_DH_CS"/>
</dbReference>
<dbReference type="InterPro" id="IPR033888">
    <property type="entry name" value="DHOD_1B"/>
</dbReference>
<feature type="domain" description="Dihydroorotate dehydrogenase catalytic" evidence="10">
    <location>
        <begin position="4"/>
        <end position="288"/>
    </location>
</feature>
<evidence type="ECO:0000256" key="7">
    <source>
        <dbReference type="ARBA" id="ARBA00022975"/>
    </source>
</evidence>
<dbReference type="NCBIfam" id="TIGR01037">
    <property type="entry name" value="pyrD_sub1_fam"/>
    <property type="match status" value="1"/>
</dbReference>
<feature type="binding site" evidence="9">
    <location>
        <position position="127"/>
    </location>
    <ligand>
        <name>FMN</name>
        <dbReference type="ChEBI" id="CHEBI:58210"/>
    </ligand>
</feature>
<dbReference type="InterPro" id="IPR024920">
    <property type="entry name" value="Dihydroorotate_DH_1"/>
</dbReference>
<feature type="binding site" evidence="9">
    <location>
        <begin position="245"/>
        <end position="246"/>
    </location>
    <ligand>
        <name>FMN</name>
        <dbReference type="ChEBI" id="CHEBI:58210"/>
    </ligand>
</feature>
<proteinExistence type="inferred from homology"/>
<dbReference type="InterPro" id="IPR050074">
    <property type="entry name" value="DHO_dehydrogenase"/>
</dbReference>
<comment type="similarity">
    <text evidence="3 9">Belongs to the dihydroorotate dehydrogenase family. Type 1 subfamily.</text>
</comment>
<dbReference type="InterPro" id="IPR005720">
    <property type="entry name" value="Dihydroorotate_DH_cat"/>
</dbReference>
<dbReference type="GO" id="GO:0004152">
    <property type="term" value="F:dihydroorotate dehydrogenase activity"/>
    <property type="evidence" value="ECO:0007669"/>
    <property type="project" value="UniProtKB-UniRule"/>
</dbReference>
<keyword evidence="6 9" id="KW-0288">FMN</keyword>
<evidence type="ECO:0000256" key="1">
    <source>
        <dbReference type="ARBA" id="ARBA00004496"/>
    </source>
</evidence>
<evidence type="ECO:0000256" key="8">
    <source>
        <dbReference type="ARBA" id="ARBA00023002"/>
    </source>
</evidence>
<keyword evidence="7 9" id="KW-0665">Pyrimidine biosynthesis</keyword>
<feature type="binding site" evidence="9">
    <location>
        <begin position="267"/>
        <end position="268"/>
    </location>
    <ligand>
        <name>FMN</name>
        <dbReference type="ChEBI" id="CHEBI:58210"/>
    </ligand>
</feature>
<organism evidence="11 12">
    <name type="scientific">Hydrogenobacter hydrogenophilus</name>
    <dbReference type="NCBI Taxonomy" id="35835"/>
    <lineage>
        <taxon>Bacteria</taxon>
        <taxon>Pseudomonadati</taxon>
        <taxon>Aquificota</taxon>
        <taxon>Aquificia</taxon>
        <taxon>Aquificales</taxon>
        <taxon>Aquificaceae</taxon>
        <taxon>Hydrogenobacter</taxon>
    </lineage>
</organism>
<evidence type="ECO:0000256" key="2">
    <source>
        <dbReference type="ARBA" id="ARBA00004725"/>
    </source>
</evidence>
<dbReference type="OrthoDB" id="9794954at2"/>
<gene>
    <name evidence="9" type="primary">pyrD</name>
    <name evidence="11" type="ORF">SAMN06265353_1160</name>
</gene>
<feature type="binding site" evidence="9">
    <location>
        <begin position="69"/>
        <end position="73"/>
    </location>
    <ligand>
        <name>substrate</name>
    </ligand>
</feature>
<name>A0A285NYV2_9AQUI</name>
<dbReference type="NCBIfam" id="NF005574">
    <property type="entry name" value="PRK07259.1"/>
    <property type="match status" value="1"/>
</dbReference>
<evidence type="ECO:0000256" key="4">
    <source>
        <dbReference type="ARBA" id="ARBA00022490"/>
    </source>
</evidence>
<comment type="pathway">
    <text evidence="2 9">Pyrimidine metabolism; UMP biosynthesis via de novo pathway.</text>
</comment>
<feature type="binding site" evidence="9">
    <location>
        <begin position="45"/>
        <end position="46"/>
    </location>
    <ligand>
        <name>FMN</name>
        <dbReference type="ChEBI" id="CHEBI:58210"/>
    </ligand>
</feature>
<feature type="binding site" evidence="9">
    <location>
        <position position="191"/>
    </location>
    <ligand>
        <name>FMN</name>
        <dbReference type="ChEBI" id="CHEBI:58210"/>
    </ligand>
</feature>
<keyword evidence="4 9" id="KW-0963">Cytoplasm</keyword>
<evidence type="ECO:0000313" key="12">
    <source>
        <dbReference type="Proteomes" id="UP000218627"/>
    </source>
</evidence>
<keyword evidence="5 9" id="KW-0285">Flavoprotein</keyword>
<dbReference type="Gene3D" id="3.20.20.70">
    <property type="entry name" value="Aldolase class I"/>
    <property type="match status" value="1"/>
</dbReference>
<feature type="binding site" evidence="9">
    <location>
        <begin position="192"/>
        <end position="193"/>
    </location>
    <ligand>
        <name>substrate</name>
    </ligand>
</feature>
<sequence length="315" mass="34089">MYDLSITLFGITFKNPVWTASGTFGYGIEAMELYDISKLGAVVTKGISLKPREGNPPERIAETPCGMLNSIGLQNPGVEGFLKKIYPKIKHVDTHFIANVFGETEEEYLEVCLALESAEKIVAYELNVSCPNVKKGGLLFGHDLVVLGRLVEKIKAKVKKPLIVKLSPNTGSIKEFAKVCIDAGADGLVLINTLLGMKIDVKSQKPDLSTFTGGLSGPAILPIAVRMVWEVFSEFGNTVPIVGVGGIHDTDSALQHILAGASAVQVGTANFSDPLCPLRIIEGIKSYMEERKESSFKNLIGKAHRVPLSMDKYLL</sequence>
<evidence type="ECO:0000256" key="6">
    <source>
        <dbReference type="ARBA" id="ARBA00022643"/>
    </source>
</evidence>
<evidence type="ECO:0000313" key="11">
    <source>
        <dbReference type="EMBL" id="SNZ14664.1"/>
    </source>
</evidence>
<dbReference type="CDD" id="cd04740">
    <property type="entry name" value="DHOD_1B_like"/>
    <property type="match status" value="1"/>
</dbReference>
<feature type="binding site" evidence="9">
    <location>
        <position position="21"/>
    </location>
    <ligand>
        <name>FMN</name>
        <dbReference type="ChEBI" id="CHEBI:58210"/>
    </ligand>
</feature>
<keyword evidence="12" id="KW-1185">Reference proteome</keyword>
<dbReference type="Proteomes" id="UP000218627">
    <property type="component" value="Unassembled WGS sequence"/>
</dbReference>
<accession>A0A285NYV2</accession>
<dbReference type="PANTHER" id="PTHR48109:SF1">
    <property type="entry name" value="DIHYDROOROTATE DEHYDROGENASE (FUMARATE)"/>
    <property type="match status" value="1"/>
</dbReference>
<dbReference type="InterPro" id="IPR049622">
    <property type="entry name" value="Dihydroorotate_DH_I"/>
</dbReference>
<dbReference type="GO" id="GO:0006207">
    <property type="term" value="P:'de novo' pyrimidine nucleobase biosynthetic process"/>
    <property type="evidence" value="ECO:0007669"/>
    <property type="project" value="InterPro"/>
</dbReference>
<comment type="cofactor">
    <cofactor evidence="9">
        <name>FMN</name>
        <dbReference type="ChEBI" id="CHEBI:58210"/>
    </cofactor>
    <text evidence="9">Binds 1 FMN per subunit.</text>
</comment>
<feature type="binding site" evidence="9">
    <location>
        <position position="99"/>
    </location>
    <ligand>
        <name>FMN</name>
        <dbReference type="ChEBI" id="CHEBI:58210"/>
    </ligand>
</feature>
<reference evidence="12" key="1">
    <citation type="submission" date="2017-09" db="EMBL/GenBank/DDBJ databases">
        <authorList>
            <person name="Varghese N."/>
            <person name="Submissions S."/>
        </authorList>
    </citation>
    <scope>NUCLEOTIDE SEQUENCE [LARGE SCALE GENOMIC DNA]</scope>
    <source>
        <strain evidence="12">DSM 2913</strain>
    </source>
</reference>
<keyword evidence="8 9" id="KW-0560">Oxidoreductase</keyword>
<comment type="subcellular location">
    <subcellularLocation>
        <location evidence="1 9">Cytoplasm</location>
    </subcellularLocation>
</comment>
<dbReference type="GO" id="GO:0044205">
    <property type="term" value="P:'de novo' UMP biosynthetic process"/>
    <property type="evidence" value="ECO:0007669"/>
    <property type="project" value="UniProtKB-UniRule"/>
</dbReference>
<dbReference type="RefSeq" id="WP_096602307.1">
    <property type="nucleotide sequence ID" value="NZ_OBEN01000006.1"/>
</dbReference>
<dbReference type="AlphaFoldDB" id="A0A285NYV2"/>
<dbReference type="EC" id="1.3.-.-" evidence="9"/>
<feature type="binding site" evidence="9">
    <location>
        <position position="45"/>
    </location>
    <ligand>
        <name>substrate</name>
    </ligand>
</feature>
<dbReference type="GO" id="GO:0005737">
    <property type="term" value="C:cytoplasm"/>
    <property type="evidence" value="ECO:0007669"/>
    <property type="project" value="UniProtKB-SubCell"/>
</dbReference>
<dbReference type="FunFam" id="3.20.20.70:FF:000027">
    <property type="entry name" value="Dihydropyrimidine dehydrogenase [NADP(+)]"/>
    <property type="match status" value="1"/>
</dbReference>
<feature type="active site" description="Nucleophile" evidence="9">
    <location>
        <position position="130"/>
    </location>
</feature>
<evidence type="ECO:0000259" key="10">
    <source>
        <dbReference type="Pfam" id="PF01180"/>
    </source>
</evidence>
<comment type="catalytic activity">
    <reaction evidence="9">
        <text>(S)-dihydroorotate + A = orotate + AH2</text>
        <dbReference type="Rhea" id="RHEA:18073"/>
        <dbReference type="ChEBI" id="CHEBI:13193"/>
        <dbReference type="ChEBI" id="CHEBI:17499"/>
        <dbReference type="ChEBI" id="CHEBI:30839"/>
        <dbReference type="ChEBI" id="CHEBI:30864"/>
    </reaction>
</comment>
<protein>
    <recommendedName>
        <fullName evidence="9">Dihydroorotate dehydrogenase</fullName>
        <shortName evidence="9">DHOD</shortName>
        <shortName evidence="9">DHODase</shortName>
        <shortName evidence="9">DHOdehase</shortName>
        <ecNumber evidence="9">1.3.-.-</ecNumber>
    </recommendedName>
</protein>
<evidence type="ECO:0000256" key="3">
    <source>
        <dbReference type="ARBA" id="ARBA00008008"/>
    </source>
</evidence>
<dbReference type="SUPFAM" id="SSF51395">
    <property type="entry name" value="FMN-linked oxidoreductases"/>
    <property type="match status" value="1"/>
</dbReference>